<gene>
    <name evidence="1" type="ORF">AAS23_gp81</name>
</gene>
<protein>
    <submittedName>
        <fullName evidence="1">Uncharacterized protein</fullName>
    </submittedName>
</protein>
<organism evidence="1 2">
    <name type="scientific">Pantoea phage vB_PagS_AAS23</name>
    <dbReference type="NCBI Taxonomy" id="2499073"/>
    <lineage>
        <taxon>Viruses</taxon>
        <taxon>Duplodnaviria</taxon>
        <taxon>Heunggongvirae</taxon>
        <taxon>Uroviricota</taxon>
        <taxon>Caudoviricetes</taxon>
        <taxon>Drexlerviridae</taxon>
        <taxon>Sauletekiovirus</taxon>
        <taxon>Sauletekiovirus AAS23</taxon>
    </lineage>
</organism>
<evidence type="ECO:0000313" key="2">
    <source>
        <dbReference type="Proteomes" id="UP000288641"/>
    </source>
</evidence>
<accession>A0A3S9U7U5</accession>
<name>A0A3S9U7U5_9CAUD</name>
<sequence>MKKLKLRCICTPNDLDLVKILAERVNECYHVGGTYFAEPRDKLTQLQLDSGWIAAWDLVHFELPFSISKKPDANNRKGQSYYMVPGVHGLVFTDKMHNLEVRDTRRNSDWDKLQDKRVVRRMYRQMAKNFAGATDLQSARNHKR</sequence>
<proteinExistence type="predicted"/>
<evidence type="ECO:0000313" key="1">
    <source>
        <dbReference type="EMBL" id="AZS06394.1"/>
    </source>
</evidence>
<reference evidence="1 2" key="1">
    <citation type="submission" date="2018-10" db="EMBL/GenBank/DDBJ databases">
        <title>Complete genome sequence of Pantoea phage vB_PagS_AAS23.</title>
        <authorList>
            <person name="Truncaite L."/>
            <person name="Simoliuniene M."/>
            <person name="Kazlauskas D."/>
            <person name="Meskys R."/>
            <person name="Simoliunas E."/>
        </authorList>
    </citation>
    <scope>NUCLEOTIDE SEQUENCE [LARGE SCALE GENOMIC DNA]</scope>
    <source>
        <strain evidence="1">AAS23</strain>
    </source>
</reference>
<dbReference type="Proteomes" id="UP000288641">
    <property type="component" value="Segment"/>
</dbReference>
<dbReference type="EMBL" id="MK095606">
    <property type="protein sequence ID" value="AZS06394.1"/>
    <property type="molecule type" value="Genomic_DNA"/>
</dbReference>
<keyword evidence="2" id="KW-1185">Reference proteome</keyword>